<sequence>MDSIDNFRAKNFDINSIASSSISAEKENISNGNESRKPETQMKIHTFYTCNRWENDGEQRQHHQRKTTEEGRDGNKDANLYGNKLFFSITFINLILIIDYNHNINNFTTTIIINIETNR</sequence>
<comment type="caution">
    <text evidence="2">The sequence shown here is derived from an EMBL/GenBank/DDBJ whole genome shotgun (WGS) entry which is preliminary data.</text>
</comment>
<feature type="region of interest" description="Disordered" evidence="1">
    <location>
        <begin position="53"/>
        <end position="78"/>
    </location>
</feature>
<feature type="compositionally biased region" description="Basic and acidic residues" evidence="1">
    <location>
        <begin position="53"/>
        <end position="76"/>
    </location>
</feature>
<dbReference type="EMBL" id="JXLN01002993">
    <property type="protein sequence ID" value="KPM02817.1"/>
    <property type="molecule type" value="Genomic_DNA"/>
</dbReference>
<evidence type="ECO:0000313" key="2">
    <source>
        <dbReference type="EMBL" id="KPM02817.1"/>
    </source>
</evidence>
<name>A0A131ZVZ5_SARSC</name>
<protein>
    <submittedName>
        <fullName evidence="2">Uncharacterized protein</fullName>
    </submittedName>
</protein>
<evidence type="ECO:0000256" key="1">
    <source>
        <dbReference type="SAM" id="MobiDB-lite"/>
    </source>
</evidence>
<proteinExistence type="predicted"/>
<dbReference type="AlphaFoldDB" id="A0A131ZVZ5"/>
<dbReference type="Proteomes" id="UP000616769">
    <property type="component" value="Unassembled WGS sequence"/>
</dbReference>
<accession>A0A131ZVZ5</accession>
<reference evidence="2 3" key="1">
    <citation type="journal article" date="2015" name="Parasit. Vectors">
        <title>Draft genome of the scabies mite.</title>
        <authorList>
            <person name="Rider S.D.Jr."/>
            <person name="Morgan M.S."/>
            <person name="Arlian L.G."/>
        </authorList>
    </citation>
    <scope>NUCLEOTIDE SEQUENCE [LARGE SCALE GENOMIC DNA]</scope>
    <source>
        <strain evidence="2">Arlian Lab</strain>
    </source>
</reference>
<gene>
    <name evidence="2" type="ORF">QR98_0012400</name>
</gene>
<evidence type="ECO:0000313" key="3">
    <source>
        <dbReference type="Proteomes" id="UP000616769"/>
    </source>
</evidence>
<organism evidence="2 3">
    <name type="scientific">Sarcoptes scabiei</name>
    <name type="common">Itch mite</name>
    <name type="synonym">Acarus scabiei</name>
    <dbReference type="NCBI Taxonomy" id="52283"/>
    <lineage>
        <taxon>Eukaryota</taxon>
        <taxon>Metazoa</taxon>
        <taxon>Ecdysozoa</taxon>
        <taxon>Arthropoda</taxon>
        <taxon>Chelicerata</taxon>
        <taxon>Arachnida</taxon>
        <taxon>Acari</taxon>
        <taxon>Acariformes</taxon>
        <taxon>Sarcoptiformes</taxon>
        <taxon>Astigmata</taxon>
        <taxon>Psoroptidia</taxon>
        <taxon>Sarcoptoidea</taxon>
        <taxon>Sarcoptidae</taxon>
        <taxon>Sarcoptinae</taxon>
        <taxon>Sarcoptes</taxon>
    </lineage>
</organism>
<dbReference type="VEuPathDB" id="VectorBase:SSCA001079"/>